<organism evidence="9">
    <name type="scientific">hydrothermal vent metagenome</name>
    <dbReference type="NCBI Taxonomy" id="652676"/>
    <lineage>
        <taxon>unclassified sequences</taxon>
        <taxon>metagenomes</taxon>
        <taxon>ecological metagenomes</taxon>
    </lineage>
</organism>
<feature type="compositionally biased region" description="Basic and acidic residues" evidence="7">
    <location>
        <begin position="16"/>
        <end position="27"/>
    </location>
</feature>
<dbReference type="GO" id="GO:0005829">
    <property type="term" value="C:cytosol"/>
    <property type="evidence" value="ECO:0007669"/>
    <property type="project" value="TreeGrafter"/>
</dbReference>
<sequence>MFKDKKFIPDNYASDKSGDPADSPDRKIENFNLSELVPKDSDKNRDFAYDLPDAANFDIHRVKRAKLGVIEIMRDTLTKAKAQAVEIRETAEKEAHDKGHAEGFKQGELDAREEFQSCLESAEDIIRELSEFRKKMYSKVEREMIEMVISLVKKVIHFELSTREDSIQEMIRLAVQSVLDKETMTIKINPVDKEHAENFRPELQHLFGEIKNIFFETSTSIDRGGCIIETNFGTVDAQMDQLGEQIDKILHLAPPPVEKETNKETPEKNQTLQDAPSGESLAEADDEPRGNFQEESPNDDPPQEDPTP</sequence>
<evidence type="ECO:0000256" key="7">
    <source>
        <dbReference type="SAM" id="MobiDB-lite"/>
    </source>
</evidence>
<evidence type="ECO:0000256" key="3">
    <source>
        <dbReference type="ARBA" id="ARBA00022448"/>
    </source>
</evidence>
<evidence type="ECO:0000256" key="5">
    <source>
        <dbReference type="ARBA" id="ARBA00022927"/>
    </source>
</evidence>
<feature type="region of interest" description="Disordered" evidence="7">
    <location>
        <begin position="1"/>
        <end position="27"/>
    </location>
</feature>
<evidence type="ECO:0000256" key="1">
    <source>
        <dbReference type="ARBA" id="ARBA00003041"/>
    </source>
</evidence>
<evidence type="ECO:0000256" key="2">
    <source>
        <dbReference type="ARBA" id="ARBA00006602"/>
    </source>
</evidence>
<keyword evidence="6" id="KW-1006">Bacterial flagellum protein export</keyword>
<feature type="compositionally biased region" description="Basic and acidic residues" evidence="7">
    <location>
        <begin position="257"/>
        <end position="267"/>
    </location>
</feature>
<keyword evidence="4" id="KW-1005">Bacterial flagellum biogenesis</keyword>
<name>A0A3B1D5I1_9ZZZZ</name>
<protein>
    <submittedName>
        <fullName evidence="9">Flagellar assembly protein FliH</fullName>
    </submittedName>
</protein>
<comment type="similarity">
    <text evidence="2">Belongs to the FliH family.</text>
</comment>
<evidence type="ECO:0000259" key="8">
    <source>
        <dbReference type="Pfam" id="PF02108"/>
    </source>
</evidence>
<feature type="domain" description="Flagellar assembly protein FliH/Type III secretion system HrpE" evidence="8">
    <location>
        <begin position="120"/>
        <end position="240"/>
    </location>
</feature>
<keyword evidence="9" id="KW-0282">Flagellum</keyword>
<keyword evidence="9" id="KW-0969">Cilium</keyword>
<dbReference type="InterPro" id="IPR051472">
    <property type="entry name" value="T3SS_Stator/FliH"/>
</dbReference>
<proteinExistence type="inferred from homology"/>
<evidence type="ECO:0000256" key="4">
    <source>
        <dbReference type="ARBA" id="ARBA00022795"/>
    </source>
</evidence>
<dbReference type="InterPro" id="IPR018035">
    <property type="entry name" value="Flagellar_FliH/T3SS_HrpE"/>
</dbReference>
<reference evidence="9" key="1">
    <citation type="submission" date="2018-06" db="EMBL/GenBank/DDBJ databases">
        <authorList>
            <person name="Zhirakovskaya E."/>
        </authorList>
    </citation>
    <scope>NUCLEOTIDE SEQUENCE</scope>
</reference>
<feature type="compositionally biased region" description="Acidic residues" evidence="7">
    <location>
        <begin position="296"/>
        <end position="308"/>
    </location>
</feature>
<dbReference type="GO" id="GO:0015031">
    <property type="term" value="P:protein transport"/>
    <property type="evidence" value="ECO:0007669"/>
    <property type="project" value="UniProtKB-KW"/>
</dbReference>
<dbReference type="PANTHER" id="PTHR34982">
    <property type="entry name" value="YOP PROTEINS TRANSLOCATION PROTEIN L"/>
    <property type="match status" value="1"/>
</dbReference>
<gene>
    <name evidence="9" type="ORF">MNBD_NITROSPINAE05-580</name>
</gene>
<keyword evidence="5" id="KW-0653">Protein transport</keyword>
<keyword evidence="3" id="KW-0813">Transport</keyword>
<evidence type="ECO:0000256" key="6">
    <source>
        <dbReference type="ARBA" id="ARBA00023225"/>
    </source>
</evidence>
<dbReference type="PANTHER" id="PTHR34982:SF1">
    <property type="entry name" value="FLAGELLAR ASSEMBLY PROTEIN FLIH"/>
    <property type="match status" value="1"/>
</dbReference>
<evidence type="ECO:0000313" key="9">
    <source>
        <dbReference type="EMBL" id="VAX31414.1"/>
    </source>
</evidence>
<feature type="region of interest" description="Disordered" evidence="7">
    <location>
        <begin position="256"/>
        <end position="308"/>
    </location>
</feature>
<comment type="function">
    <text evidence="1">Needed for flagellar regrowth and assembly.</text>
</comment>
<dbReference type="Pfam" id="PF02108">
    <property type="entry name" value="FliH"/>
    <property type="match status" value="1"/>
</dbReference>
<dbReference type="GO" id="GO:0044781">
    <property type="term" value="P:bacterial-type flagellum organization"/>
    <property type="evidence" value="ECO:0007669"/>
    <property type="project" value="UniProtKB-KW"/>
</dbReference>
<keyword evidence="9" id="KW-0966">Cell projection</keyword>
<accession>A0A3B1D5I1</accession>
<dbReference type="AlphaFoldDB" id="A0A3B1D5I1"/>
<dbReference type="SUPFAM" id="SSF160527">
    <property type="entry name" value="V-type ATPase subunit E-like"/>
    <property type="match status" value="1"/>
</dbReference>
<dbReference type="EMBL" id="UOGG01000156">
    <property type="protein sequence ID" value="VAX31414.1"/>
    <property type="molecule type" value="Genomic_DNA"/>
</dbReference>